<feature type="compositionally biased region" description="Low complexity" evidence="1">
    <location>
        <begin position="284"/>
        <end position="369"/>
    </location>
</feature>
<sequence>MNFSTSLRTSIKSLSLSALAATLLVACSASQQVYDDDGIYSSNESANATSQEETSSNGSNTQVYKNYFEKGAQELGELEGEGAIFTDIEEYSSEDSNAIYVDGTDFESATGYGAWGDEVQDVQVTIYNNSPIWGWNRWGGLGWNGGLGWGRGFGWGGNFWSPWYGGAYYNPFWGGGFAYYSPFYYYGNFNRFNNFNYGYANHRYNGNRVAYSAGRRSINSSGRRMGATDAIAASRSRLRTSSRSRATYSRNKGTARPTSSRNGTYRNGVSRGTPNSAQRPSTGSRPNTYSRTRPTTRPNSRPTRPSGTQSRPSSRPSGSKARPSSRPSRPTSRPSSSSRRSSYSRPSSSSRSSGSRSTSSSSRSGGRRG</sequence>
<keyword evidence="4" id="KW-1185">Reference proteome</keyword>
<proteinExistence type="predicted"/>
<feature type="signal peptide" evidence="2">
    <location>
        <begin position="1"/>
        <end position="20"/>
    </location>
</feature>
<comment type="caution">
    <text evidence="3">The sequence shown here is derived from an EMBL/GenBank/DDBJ whole genome shotgun (WGS) entry which is preliminary data.</text>
</comment>
<evidence type="ECO:0000313" key="4">
    <source>
        <dbReference type="Proteomes" id="UP001595878"/>
    </source>
</evidence>
<protein>
    <recommendedName>
        <fullName evidence="5">Vitellogenin II</fullName>
    </recommendedName>
</protein>
<reference evidence="4" key="1">
    <citation type="journal article" date="2019" name="Int. J. Syst. Evol. Microbiol.">
        <title>The Global Catalogue of Microorganisms (GCM) 10K type strain sequencing project: providing services to taxonomists for standard genome sequencing and annotation.</title>
        <authorList>
            <consortium name="The Broad Institute Genomics Platform"/>
            <consortium name="The Broad Institute Genome Sequencing Center for Infectious Disease"/>
            <person name="Wu L."/>
            <person name="Ma J."/>
        </authorList>
    </citation>
    <scope>NUCLEOTIDE SEQUENCE [LARGE SCALE GENOMIC DNA]</scope>
    <source>
        <strain evidence="4">CGMCC 4.7427</strain>
    </source>
</reference>
<name>A0ABV9LE15_9FLAO</name>
<gene>
    <name evidence="3" type="ORF">ACFO5T_15015</name>
</gene>
<feature type="chain" id="PRO_5046674224" description="Vitellogenin II" evidence="2">
    <location>
        <begin position="21"/>
        <end position="369"/>
    </location>
</feature>
<dbReference type="RefSeq" id="WP_380036073.1">
    <property type="nucleotide sequence ID" value="NZ_JBHSHB010000042.1"/>
</dbReference>
<evidence type="ECO:0008006" key="5">
    <source>
        <dbReference type="Google" id="ProtNLM"/>
    </source>
</evidence>
<evidence type="ECO:0000256" key="1">
    <source>
        <dbReference type="SAM" id="MobiDB-lite"/>
    </source>
</evidence>
<dbReference type="Proteomes" id="UP001595878">
    <property type="component" value="Unassembled WGS sequence"/>
</dbReference>
<evidence type="ECO:0000313" key="3">
    <source>
        <dbReference type="EMBL" id="MFC4691745.1"/>
    </source>
</evidence>
<organism evidence="3 4">
    <name type="scientific">Dokdonia genika</name>
    <dbReference type="NCBI Taxonomy" id="308113"/>
    <lineage>
        <taxon>Bacteria</taxon>
        <taxon>Pseudomonadati</taxon>
        <taxon>Bacteroidota</taxon>
        <taxon>Flavobacteriia</taxon>
        <taxon>Flavobacteriales</taxon>
        <taxon>Flavobacteriaceae</taxon>
        <taxon>Dokdonia</taxon>
    </lineage>
</organism>
<dbReference type="EMBL" id="JBHSHB010000042">
    <property type="protein sequence ID" value="MFC4691745.1"/>
    <property type="molecule type" value="Genomic_DNA"/>
</dbReference>
<feature type="region of interest" description="Disordered" evidence="1">
    <location>
        <begin position="219"/>
        <end position="369"/>
    </location>
</feature>
<feature type="compositionally biased region" description="Polar residues" evidence="1">
    <location>
        <begin position="256"/>
        <end position="283"/>
    </location>
</feature>
<accession>A0ABV9LE15</accession>
<evidence type="ECO:0000256" key="2">
    <source>
        <dbReference type="SAM" id="SignalP"/>
    </source>
</evidence>
<keyword evidence="2" id="KW-0732">Signal</keyword>